<reference evidence="16" key="2">
    <citation type="submission" date="2014-03" db="EMBL/GenBank/DDBJ databases">
        <title>The whipworm genome and dual-species transcriptomics of an intimate host-pathogen interaction.</title>
        <authorList>
            <person name="Foth B.J."/>
            <person name="Tsai I.J."/>
            <person name="Reid A.J."/>
            <person name="Bancroft A.J."/>
            <person name="Nichol S."/>
            <person name="Tracey A."/>
            <person name="Holroyd N."/>
            <person name="Cotton J.A."/>
            <person name="Stanley E.J."/>
            <person name="Zarowiecki M."/>
            <person name="Liu J.Z."/>
            <person name="Huckvale T."/>
            <person name="Cooper P.J."/>
            <person name="Grencis R.K."/>
            <person name="Berriman M."/>
        </authorList>
    </citation>
    <scope>NUCLEOTIDE SEQUENCE [LARGE SCALE GENOMIC DNA]</scope>
</reference>
<comment type="catalytic activity">
    <reaction evidence="6">
        <text>an S-substituted L-cysteinylglycine + H2O = an S-substituted L-cysteine + glycine</text>
        <dbReference type="Rhea" id="RHEA:60444"/>
        <dbReference type="ChEBI" id="CHEBI:15377"/>
        <dbReference type="ChEBI" id="CHEBI:57305"/>
        <dbReference type="ChEBI" id="CHEBI:58717"/>
        <dbReference type="ChEBI" id="CHEBI:143103"/>
        <dbReference type="EC" id="3.4.13.23"/>
    </reaction>
    <physiologicalReaction direction="left-to-right" evidence="6">
        <dbReference type="Rhea" id="RHEA:60445"/>
    </physiologicalReaction>
</comment>
<comment type="similarity">
    <text evidence="1">Belongs to the peptidase M17 family.</text>
</comment>
<keyword evidence="3 16" id="KW-0031">Aminopeptidase</keyword>
<gene>
    <name evidence="16" type="ORF">TTRE_0000154901</name>
</gene>
<evidence type="ECO:0000256" key="12">
    <source>
        <dbReference type="ARBA" id="ARBA00045966"/>
    </source>
</evidence>
<keyword evidence="5" id="KW-0378">Hydrolase</keyword>
<evidence type="ECO:0000256" key="14">
    <source>
        <dbReference type="ARBA" id="ARBA00049107"/>
    </source>
</evidence>
<dbReference type="PRINTS" id="PR00481">
    <property type="entry name" value="LAMNOPPTDASE"/>
</dbReference>
<comment type="function">
    <text evidence="12">Cytosolic metallopeptidase that catalyzes the removal of unsubstituted N-terminal hydrophobic amino acids from various peptides. The presence of Zn(2+) ions is essential for the peptidase activity, and the association with other cofactors can modulate the substrate spectificity of the enzyme. For instance, in the presence of Mn(2+), it displays a specific Cys-Gly hydrolyzing activity of Cys-Gly-S-conjugates. Involved in the metabolism of glutathione and in the degradation of glutathione S-conjugates, which may play a role in the control of the cell redox status.</text>
</comment>
<dbReference type="SUPFAM" id="SSF52949">
    <property type="entry name" value="Macro domain-like"/>
    <property type="match status" value="1"/>
</dbReference>
<dbReference type="Pfam" id="PF02789">
    <property type="entry name" value="Peptidase_M17_N"/>
    <property type="match status" value="1"/>
</dbReference>
<reference evidence="16" key="1">
    <citation type="submission" date="2014-01" db="EMBL/GenBank/DDBJ databases">
        <authorList>
            <person name="Aslett M."/>
        </authorList>
    </citation>
    <scope>NUCLEOTIDE SEQUENCE</scope>
</reference>
<dbReference type="PROSITE" id="PS00631">
    <property type="entry name" value="CYTOSOL_AP"/>
    <property type="match status" value="1"/>
</dbReference>
<accession>A0A077Z3I7</accession>
<organism evidence="16 17">
    <name type="scientific">Trichuris trichiura</name>
    <name type="common">Whipworm</name>
    <name type="synonym">Trichocephalus trichiurus</name>
    <dbReference type="NCBI Taxonomy" id="36087"/>
    <lineage>
        <taxon>Eukaryota</taxon>
        <taxon>Metazoa</taxon>
        <taxon>Ecdysozoa</taxon>
        <taxon>Nematoda</taxon>
        <taxon>Enoplea</taxon>
        <taxon>Dorylaimia</taxon>
        <taxon>Trichinellida</taxon>
        <taxon>Trichuridae</taxon>
        <taxon>Trichuris</taxon>
    </lineage>
</organism>
<dbReference type="InterPro" id="IPR043472">
    <property type="entry name" value="Macro_dom-like"/>
</dbReference>
<evidence type="ECO:0000313" key="17">
    <source>
        <dbReference type="Proteomes" id="UP000030665"/>
    </source>
</evidence>
<dbReference type="Gene3D" id="3.40.220.10">
    <property type="entry name" value="Leucine Aminopeptidase, subunit E, domain 1"/>
    <property type="match status" value="1"/>
</dbReference>
<dbReference type="PANTHER" id="PTHR11963:SF23">
    <property type="entry name" value="CYTOSOL AMINOPEPTIDASE"/>
    <property type="match status" value="1"/>
</dbReference>
<evidence type="ECO:0000256" key="5">
    <source>
        <dbReference type="ARBA" id="ARBA00022801"/>
    </source>
</evidence>
<dbReference type="CDD" id="cd00433">
    <property type="entry name" value="Peptidase_M17"/>
    <property type="match status" value="1"/>
</dbReference>
<comment type="catalytic activity">
    <reaction evidence="14">
        <text>L-cysteinylglycine + H2O = L-cysteine + glycine</text>
        <dbReference type="Rhea" id="RHEA:28783"/>
        <dbReference type="ChEBI" id="CHEBI:15377"/>
        <dbReference type="ChEBI" id="CHEBI:35235"/>
        <dbReference type="ChEBI" id="CHEBI:57305"/>
        <dbReference type="ChEBI" id="CHEBI:61694"/>
    </reaction>
    <physiologicalReaction direction="left-to-right" evidence="14">
        <dbReference type="Rhea" id="RHEA:28784"/>
    </physiologicalReaction>
</comment>
<dbReference type="Proteomes" id="UP000030665">
    <property type="component" value="Unassembled WGS sequence"/>
</dbReference>
<evidence type="ECO:0000256" key="13">
    <source>
        <dbReference type="ARBA" id="ARBA00047881"/>
    </source>
</evidence>
<sequence length="500" mass="54409">MDKPRCFKRIGVVIGIFEPSKERTAEVGQFTAAGQRFNEKVAGKLLSLLNKSEELKEGKCRILYDVGEGFNAVGVVCLGKSGEGYVNSEEIHQGRENVRRAVAAGVVALREVGMKEIHVDPCGYADAAAEGAFLSTFAFDELKSKVEDRKPVVDIRLYSEGKTADMESLWKRGYILASCQNLVRRLSDMPANLMTPVRFAEVTKCTLKEFSNVEVITHDNEWALEKKMGAFLSVGKGSDEPPVFLEIRLKAKKASRAPVCLVGKGVCFDSGGISLKPSASMGLMRFDMTGAACVLGCVYALAILHNDLPFDVIGLMPMVENMPSGKANKPGDVVFAMNGKSIEIENTDAEGRLILADALCYADTFQPSHVIDIATLTGAMKVALGYGVTGVFSNCDELWKKMHEAGMQTGDRVWRMPLFKHYSECVKLESVDVSNTSKPAFAGAAGACTAAAFLKEFTECKSWMHVDIAGVTENKCSQPLFNSSMTGRPLRTLVQCLENL</sequence>
<protein>
    <recommendedName>
        <fullName evidence="2">Cytosol aminopeptidase</fullName>
        <ecNumber evidence="7">3.4.13.23</ecNumber>
    </recommendedName>
    <alternativeName>
        <fullName evidence="10">Cysteinylglycine-S-conjugate dipeptidase</fullName>
    </alternativeName>
    <alternativeName>
        <fullName evidence="11">Leucine aminopeptidase 3</fullName>
    </alternativeName>
    <alternativeName>
        <fullName evidence="9">Proline aminopeptidase</fullName>
    </alternativeName>
    <alternativeName>
        <fullName evidence="8">Prolyl aminopeptidase</fullName>
    </alternativeName>
</protein>
<evidence type="ECO:0000256" key="6">
    <source>
        <dbReference type="ARBA" id="ARBA00023511"/>
    </source>
</evidence>
<feature type="domain" description="Cytosol aminopeptidase" evidence="15">
    <location>
        <begin position="346"/>
        <end position="353"/>
    </location>
</feature>
<dbReference type="InterPro" id="IPR000819">
    <property type="entry name" value="Peptidase_M17_C"/>
</dbReference>
<dbReference type="OrthoDB" id="412814at2759"/>
<evidence type="ECO:0000256" key="2">
    <source>
        <dbReference type="ARBA" id="ARBA00014190"/>
    </source>
</evidence>
<dbReference type="Gene3D" id="3.40.630.10">
    <property type="entry name" value="Zn peptidases"/>
    <property type="match status" value="1"/>
</dbReference>
<evidence type="ECO:0000256" key="7">
    <source>
        <dbReference type="ARBA" id="ARBA00023625"/>
    </source>
</evidence>
<name>A0A077Z3I7_TRITR</name>
<dbReference type="InterPro" id="IPR011356">
    <property type="entry name" value="Leucine_aapep/pepB"/>
</dbReference>
<dbReference type="GO" id="GO:0030145">
    <property type="term" value="F:manganese ion binding"/>
    <property type="evidence" value="ECO:0007669"/>
    <property type="project" value="InterPro"/>
</dbReference>
<dbReference type="SUPFAM" id="SSF53187">
    <property type="entry name" value="Zn-dependent exopeptidases"/>
    <property type="match status" value="1"/>
</dbReference>
<evidence type="ECO:0000313" key="16">
    <source>
        <dbReference type="EMBL" id="CDW53285.1"/>
    </source>
</evidence>
<dbReference type="PANTHER" id="PTHR11963">
    <property type="entry name" value="LEUCINE AMINOPEPTIDASE-RELATED"/>
    <property type="match status" value="1"/>
</dbReference>
<dbReference type="EC" id="3.4.13.23" evidence="7"/>
<keyword evidence="4" id="KW-0645">Protease</keyword>
<evidence type="ECO:0000256" key="8">
    <source>
        <dbReference type="ARBA" id="ARBA00029605"/>
    </source>
</evidence>
<evidence type="ECO:0000259" key="15">
    <source>
        <dbReference type="PROSITE" id="PS00631"/>
    </source>
</evidence>
<dbReference type="EMBL" id="HG805847">
    <property type="protein sequence ID" value="CDW53285.1"/>
    <property type="molecule type" value="Genomic_DNA"/>
</dbReference>
<dbReference type="GO" id="GO:0070006">
    <property type="term" value="F:metalloaminopeptidase activity"/>
    <property type="evidence" value="ECO:0007669"/>
    <property type="project" value="InterPro"/>
</dbReference>
<evidence type="ECO:0000256" key="4">
    <source>
        <dbReference type="ARBA" id="ARBA00022670"/>
    </source>
</evidence>
<comment type="catalytic activity">
    <reaction evidence="13">
        <text>S-benzyl-L-cysteinylglycine + H2O = S-benzyl-L-cysteine + glycine</text>
        <dbReference type="Rhea" id="RHEA:62568"/>
        <dbReference type="ChEBI" id="CHEBI:15377"/>
        <dbReference type="ChEBI" id="CHEBI:57305"/>
        <dbReference type="ChEBI" id="CHEBI:145802"/>
        <dbReference type="ChEBI" id="CHEBI:145803"/>
    </reaction>
    <physiologicalReaction direction="left-to-right" evidence="13">
        <dbReference type="Rhea" id="RHEA:62569"/>
    </physiologicalReaction>
</comment>
<evidence type="ECO:0000256" key="10">
    <source>
        <dbReference type="ARBA" id="ARBA00030997"/>
    </source>
</evidence>
<dbReference type="GO" id="GO:0006508">
    <property type="term" value="P:proteolysis"/>
    <property type="evidence" value="ECO:0007669"/>
    <property type="project" value="UniProtKB-KW"/>
</dbReference>
<dbReference type="GO" id="GO:0005737">
    <property type="term" value="C:cytoplasm"/>
    <property type="evidence" value="ECO:0007669"/>
    <property type="project" value="InterPro"/>
</dbReference>
<dbReference type="AlphaFoldDB" id="A0A077Z3I7"/>
<evidence type="ECO:0000256" key="3">
    <source>
        <dbReference type="ARBA" id="ARBA00022438"/>
    </source>
</evidence>
<keyword evidence="17" id="KW-1185">Reference proteome</keyword>
<evidence type="ECO:0000256" key="11">
    <source>
        <dbReference type="ARBA" id="ARBA00031564"/>
    </source>
</evidence>
<dbReference type="InterPro" id="IPR008283">
    <property type="entry name" value="Peptidase_M17_N"/>
</dbReference>
<dbReference type="STRING" id="36087.A0A077Z3I7"/>
<evidence type="ECO:0000256" key="1">
    <source>
        <dbReference type="ARBA" id="ARBA00009528"/>
    </source>
</evidence>
<proteinExistence type="inferred from homology"/>
<dbReference type="Pfam" id="PF00883">
    <property type="entry name" value="Peptidase_M17"/>
    <property type="match status" value="1"/>
</dbReference>
<evidence type="ECO:0000256" key="9">
    <source>
        <dbReference type="ARBA" id="ARBA00030930"/>
    </source>
</evidence>